<evidence type="ECO:0000259" key="10">
    <source>
        <dbReference type="Pfam" id="PF04290"/>
    </source>
</evidence>
<sequence length="171" mass="19451">MKFVKLYIRLINKLNKLVGLSVSVLMPVMVIILFLEVTARYVFKSPTIWTYDLSIFMFGYVGLLSGAYVHQIKGHVNVDIIYSKLTLRQKSIIDSVTGLLFFFFIILVILYSSENAIYAIENSETTATEWGPPIGHFKLMIPIGASLLLLQELANWLGNIYRAITNKELKL</sequence>
<proteinExistence type="inferred from homology"/>
<keyword evidence="6 9" id="KW-1133">Transmembrane helix</keyword>
<dbReference type="EMBL" id="FNJI01000019">
    <property type="protein sequence ID" value="SDP42589.1"/>
    <property type="molecule type" value="Genomic_DNA"/>
</dbReference>
<organism evidence="11 12">
    <name type="scientific">Desulforhopalus singaporensis</name>
    <dbReference type="NCBI Taxonomy" id="91360"/>
    <lineage>
        <taxon>Bacteria</taxon>
        <taxon>Pseudomonadati</taxon>
        <taxon>Thermodesulfobacteriota</taxon>
        <taxon>Desulfobulbia</taxon>
        <taxon>Desulfobulbales</taxon>
        <taxon>Desulfocapsaceae</taxon>
        <taxon>Desulforhopalus</taxon>
    </lineage>
</organism>
<evidence type="ECO:0000256" key="1">
    <source>
        <dbReference type="ARBA" id="ARBA00004429"/>
    </source>
</evidence>
<feature type="transmembrane region" description="Helical" evidence="9">
    <location>
        <begin position="139"/>
        <end position="161"/>
    </location>
</feature>
<accession>A0A1H0SM07</accession>
<dbReference type="STRING" id="91360.SAMN05660330_02743"/>
<dbReference type="OrthoDB" id="5420906at2"/>
<evidence type="ECO:0000256" key="3">
    <source>
        <dbReference type="ARBA" id="ARBA00022475"/>
    </source>
</evidence>
<keyword evidence="4" id="KW-0997">Cell inner membrane</keyword>
<feature type="transmembrane region" description="Helical" evidence="9">
    <location>
        <begin position="20"/>
        <end position="42"/>
    </location>
</feature>
<evidence type="ECO:0000256" key="7">
    <source>
        <dbReference type="ARBA" id="ARBA00023136"/>
    </source>
</evidence>
<comment type="subcellular location">
    <subcellularLocation>
        <location evidence="1">Cell inner membrane</location>
        <topology evidence="1">Multi-pass membrane protein</topology>
    </subcellularLocation>
</comment>
<keyword evidence="7 9" id="KW-0472">Membrane</keyword>
<feature type="transmembrane region" description="Helical" evidence="9">
    <location>
        <begin position="91"/>
        <end position="111"/>
    </location>
</feature>
<evidence type="ECO:0000313" key="12">
    <source>
        <dbReference type="Proteomes" id="UP000199073"/>
    </source>
</evidence>
<evidence type="ECO:0000313" key="11">
    <source>
        <dbReference type="EMBL" id="SDP42589.1"/>
    </source>
</evidence>
<evidence type="ECO:0000256" key="6">
    <source>
        <dbReference type="ARBA" id="ARBA00022989"/>
    </source>
</evidence>
<dbReference type="InterPro" id="IPR007387">
    <property type="entry name" value="TRAP_DctQ"/>
</dbReference>
<dbReference type="Proteomes" id="UP000199073">
    <property type="component" value="Unassembled WGS sequence"/>
</dbReference>
<evidence type="ECO:0000256" key="5">
    <source>
        <dbReference type="ARBA" id="ARBA00022692"/>
    </source>
</evidence>
<evidence type="ECO:0000256" key="9">
    <source>
        <dbReference type="SAM" id="Phobius"/>
    </source>
</evidence>
<evidence type="ECO:0000256" key="8">
    <source>
        <dbReference type="ARBA" id="ARBA00038436"/>
    </source>
</evidence>
<keyword evidence="2" id="KW-0813">Transport</keyword>
<evidence type="ECO:0000256" key="2">
    <source>
        <dbReference type="ARBA" id="ARBA00022448"/>
    </source>
</evidence>
<dbReference type="PANTHER" id="PTHR35011">
    <property type="entry name" value="2,3-DIKETO-L-GULONATE TRAP TRANSPORTER SMALL PERMEASE PROTEIN YIAM"/>
    <property type="match status" value="1"/>
</dbReference>
<gene>
    <name evidence="11" type="ORF">SAMN05660330_02743</name>
</gene>
<evidence type="ECO:0000256" key="4">
    <source>
        <dbReference type="ARBA" id="ARBA00022519"/>
    </source>
</evidence>
<dbReference type="PANTHER" id="PTHR35011:SF4">
    <property type="entry name" value="SLL1102 PROTEIN"/>
    <property type="match status" value="1"/>
</dbReference>
<dbReference type="RefSeq" id="WP_092223776.1">
    <property type="nucleotide sequence ID" value="NZ_FNJI01000019.1"/>
</dbReference>
<protein>
    <submittedName>
        <fullName evidence="11">TRAP-type mannitol/chloroaromatic compound transport system, small permease component</fullName>
    </submittedName>
</protein>
<comment type="similarity">
    <text evidence="8">Belongs to the TRAP transporter small permease family.</text>
</comment>
<dbReference type="GO" id="GO:0005886">
    <property type="term" value="C:plasma membrane"/>
    <property type="evidence" value="ECO:0007669"/>
    <property type="project" value="UniProtKB-SubCell"/>
</dbReference>
<reference evidence="11 12" key="1">
    <citation type="submission" date="2016-10" db="EMBL/GenBank/DDBJ databases">
        <authorList>
            <person name="de Groot N.N."/>
        </authorList>
    </citation>
    <scope>NUCLEOTIDE SEQUENCE [LARGE SCALE GENOMIC DNA]</scope>
    <source>
        <strain evidence="11 12">DSM 12130</strain>
    </source>
</reference>
<feature type="domain" description="Tripartite ATP-independent periplasmic transporters DctQ component" evidence="10">
    <location>
        <begin position="29"/>
        <end position="158"/>
    </location>
</feature>
<dbReference type="Pfam" id="PF04290">
    <property type="entry name" value="DctQ"/>
    <property type="match status" value="1"/>
</dbReference>
<dbReference type="AlphaFoldDB" id="A0A1H0SM07"/>
<keyword evidence="3" id="KW-1003">Cell membrane</keyword>
<name>A0A1H0SM07_9BACT</name>
<keyword evidence="5 9" id="KW-0812">Transmembrane</keyword>
<dbReference type="InterPro" id="IPR055348">
    <property type="entry name" value="DctQ"/>
</dbReference>
<keyword evidence="12" id="KW-1185">Reference proteome</keyword>
<feature type="transmembrane region" description="Helical" evidence="9">
    <location>
        <begin position="48"/>
        <end position="70"/>
    </location>
</feature>